<dbReference type="EMBL" id="LR796672">
    <property type="protein sequence ID" value="CAB4158631.1"/>
    <property type="molecule type" value="Genomic_DNA"/>
</dbReference>
<protein>
    <submittedName>
        <fullName evidence="2">Uncharacterized protein</fullName>
    </submittedName>
</protein>
<organism evidence="2">
    <name type="scientific">uncultured Caudovirales phage</name>
    <dbReference type="NCBI Taxonomy" id="2100421"/>
    <lineage>
        <taxon>Viruses</taxon>
        <taxon>Duplodnaviria</taxon>
        <taxon>Heunggongvirae</taxon>
        <taxon>Uroviricota</taxon>
        <taxon>Caudoviricetes</taxon>
        <taxon>Peduoviridae</taxon>
        <taxon>Maltschvirus</taxon>
        <taxon>Maltschvirus maltsch</taxon>
    </lineage>
</organism>
<evidence type="ECO:0000313" key="2">
    <source>
        <dbReference type="EMBL" id="CAB4158631.1"/>
    </source>
</evidence>
<feature type="region of interest" description="Disordered" evidence="1">
    <location>
        <begin position="106"/>
        <end position="125"/>
    </location>
</feature>
<name>A0A6J5NMK0_9CAUD</name>
<reference evidence="2" key="1">
    <citation type="submission" date="2020-04" db="EMBL/GenBank/DDBJ databases">
        <authorList>
            <person name="Chiriac C."/>
            <person name="Salcher M."/>
            <person name="Ghai R."/>
            <person name="Kavagutti S V."/>
        </authorList>
    </citation>
    <scope>NUCLEOTIDE SEQUENCE</scope>
</reference>
<sequence>MPTEVTGALELRKALKKIEPTLAKESEKEIRGLLKVVTTRAKGYVPSEAPLSGWGNAVGLWENRVFSRSDIRRGIGYSTAPSKPNRRGFRSLATIFNKTAAGSIYETAGRKNPQGQPSQESTRGKYSSYIDTSNKVNKSANPNAGRQFIDAMPPLVDSQQSNVAGRRSRKTKGRLIFRAWAEDQGRTNAAVIKAIEKSMKTALRVTKGANIDFRGR</sequence>
<accession>A0A6J5NMK0</accession>
<feature type="compositionally biased region" description="Polar residues" evidence="1">
    <location>
        <begin position="113"/>
        <end position="125"/>
    </location>
</feature>
<proteinExistence type="predicted"/>
<gene>
    <name evidence="2" type="ORF">UFOVP710_14</name>
</gene>
<evidence type="ECO:0000256" key="1">
    <source>
        <dbReference type="SAM" id="MobiDB-lite"/>
    </source>
</evidence>